<dbReference type="EMBL" id="JARXVC010000002">
    <property type="protein sequence ID" value="MDH6279589.1"/>
    <property type="molecule type" value="Genomic_DNA"/>
</dbReference>
<dbReference type="Proteomes" id="UP001160334">
    <property type="component" value="Unassembled WGS sequence"/>
</dbReference>
<dbReference type="GO" id="GO:0004519">
    <property type="term" value="F:endonuclease activity"/>
    <property type="evidence" value="ECO:0007669"/>
    <property type="project" value="UniProtKB-KW"/>
</dbReference>
<gene>
    <name evidence="2" type="ORF">M2280_000798</name>
</gene>
<accession>A0ABT6M5K5</accession>
<evidence type="ECO:0000313" key="3">
    <source>
        <dbReference type="Proteomes" id="UP001160334"/>
    </source>
</evidence>
<proteinExistence type="predicted"/>
<evidence type="ECO:0000256" key="1">
    <source>
        <dbReference type="SAM" id="MobiDB-lite"/>
    </source>
</evidence>
<organism evidence="2 3">
    <name type="scientific">Prescottella agglutinans</name>
    <dbReference type="NCBI Taxonomy" id="1644129"/>
    <lineage>
        <taxon>Bacteria</taxon>
        <taxon>Bacillati</taxon>
        <taxon>Actinomycetota</taxon>
        <taxon>Actinomycetes</taxon>
        <taxon>Mycobacteriales</taxon>
        <taxon>Nocardiaceae</taxon>
        <taxon>Prescottella</taxon>
    </lineage>
</organism>
<dbReference type="GO" id="GO:0016787">
    <property type="term" value="F:hydrolase activity"/>
    <property type="evidence" value="ECO:0007669"/>
    <property type="project" value="UniProtKB-KW"/>
</dbReference>
<keyword evidence="2" id="KW-0378">Hydrolase</keyword>
<comment type="caution">
    <text evidence="2">The sequence shown here is derived from an EMBL/GenBank/DDBJ whole genome shotgun (WGS) entry which is preliminary data.</text>
</comment>
<reference evidence="2 3" key="1">
    <citation type="submission" date="2023-04" db="EMBL/GenBank/DDBJ databases">
        <title>Forest soil microbial communities from Buena Vista Peninsula, Colon Province, Panama.</title>
        <authorList>
            <person name="Bouskill N."/>
        </authorList>
    </citation>
    <scope>NUCLEOTIDE SEQUENCE [LARGE SCALE GENOMIC DNA]</scope>
    <source>
        <strain evidence="2 3">CFH S0262</strain>
    </source>
</reference>
<evidence type="ECO:0000313" key="2">
    <source>
        <dbReference type="EMBL" id="MDH6279589.1"/>
    </source>
</evidence>
<feature type="region of interest" description="Disordered" evidence="1">
    <location>
        <begin position="100"/>
        <end position="134"/>
    </location>
</feature>
<keyword evidence="2" id="KW-0255">Endonuclease</keyword>
<dbReference type="RefSeq" id="WP_280758984.1">
    <property type="nucleotide sequence ID" value="NZ_JARXVC010000002.1"/>
</dbReference>
<name>A0ABT6M5K5_9NOCA</name>
<protein>
    <submittedName>
        <fullName evidence="2">Endonuclease/exonuclease/phosphatase family metal-dependent hydrolase</fullName>
    </submittedName>
</protein>
<sequence length="134" mass="14444">MPDSRLVQIRLMRRAGLHTRRSPVTDLAVVQRVNSASGRPAVIWAFLADAAAEQAEGRAVITGGDFNEPSHLDWTAATRDMVDHNGVVAVPVCVCARRGSSVRANRSSVAGARRRTPGTTSSSRRFPGSPITRR</sequence>
<keyword evidence="2" id="KW-0540">Nuclease</keyword>
<keyword evidence="3" id="KW-1185">Reference proteome</keyword>